<dbReference type="RefSeq" id="WP_104711676.1">
    <property type="nucleotide sequence ID" value="NZ_PTRA01000001.1"/>
</dbReference>
<comment type="function">
    <text evidence="9">Nucleotidase that shows phosphatase activity on nucleoside 5'-monophosphates.</text>
</comment>
<dbReference type="GO" id="GO:0000166">
    <property type="term" value="F:nucleotide binding"/>
    <property type="evidence" value="ECO:0007669"/>
    <property type="project" value="UniProtKB-KW"/>
</dbReference>
<evidence type="ECO:0000256" key="8">
    <source>
        <dbReference type="ARBA" id="ARBA00022801"/>
    </source>
</evidence>
<evidence type="ECO:0000256" key="3">
    <source>
        <dbReference type="ARBA" id="ARBA00004496"/>
    </source>
</evidence>
<dbReference type="NCBIfam" id="TIGR00087">
    <property type="entry name" value="surE"/>
    <property type="match status" value="1"/>
</dbReference>
<dbReference type="Proteomes" id="UP000239590">
    <property type="component" value="Unassembled WGS sequence"/>
</dbReference>
<protein>
    <recommendedName>
        <fullName evidence="9">5'-nucleotidase SurE</fullName>
        <ecNumber evidence="9">3.1.3.5</ecNumber>
    </recommendedName>
    <alternativeName>
        <fullName evidence="9">Nucleoside 5'-monophosphate phosphohydrolase</fullName>
    </alternativeName>
</protein>
<evidence type="ECO:0000256" key="7">
    <source>
        <dbReference type="ARBA" id="ARBA00022741"/>
    </source>
</evidence>
<dbReference type="Gene3D" id="3.40.1210.10">
    <property type="entry name" value="Survival protein SurE-like phosphatase/nucleotidase"/>
    <property type="match status" value="1"/>
</dbReference>
<dbReference type="HAMAP" id="MF_00060">
    <property type="entry name" value="SurE"/>
    <property type="match status" value="1"/>
</dbReference>
<evidence type="ECO:0000256" key="6">
    <source>
        <dbReference type="ARBA" id="ARBA00022723"/>
    </source>
</evidence>
<accession>A0A2S7IQA0</accession>
<comment type="catalytic activity">
    <reaction evidence="1 9">
        <text>a ribonucleoside 5'-phosphate + H2O = a ribonucleoside + phosphate</text>
        <dbReference type="Rhea" id="RHEA:12484"/>
        <dbReference type="ChEBI" id="CHEBI:15377"/>
        <dbReference type="ChEBI" id="CHEBI:18254"/>
        <dbReference type="ChEBI" id="CHEBI:43474"/>
        <dbReference type="ChEBI" id="CHEBI:58043"/>
        <dbReference type="EC" id="3.1.3.5"/>
    </reaction>
</comment>
<comment type="subcellular location">
    <subcellularLocation>
        <location evidence="3 9">Cytoplasm</location>
    </subcellularLocation>
</comment>
<dbReference type="AlphaFoldDB" id="A0A2S7IQA0"/>
<evidence type="ECO:0000256" key="4">
    <source>
        <dbReference type="ARBA" id="ARBA00011062"/>
    </source>
</evidence>
<proteinExistence type="inferred from homology"/>
<name>A0A2S7IQA0_9BACT</name>
<dbReference type="SUPFAM" id="SSF64167">
    <property type="entry name" value="SurE-like"/>
    <property type="match status" value="1"/>
</dbReference>
<dbReference type="EMBL" id="PTRA01000001">
    <property type="protein sequence ID" value="PQA59862.1"/>
    <property type="molecule type" value="Genomic_DNA"/>
</dbReference>
<dbReference type="GO" id="GO:0046872">
    <property type="term" value="F:metal ion binding"/>
    <property type="evidence" value="ECO:0007669"/>
    <property type="project" value="UniProtKB-UniRule"/>
</dbReference>
<dbReference type="GO" id="GO:0005737">
    <property type="term" value="C:cytoplasm"/>
    <property type="evidence" value="ECO:0007669"/>
    <property type="project" value="UniProtKB-SubCell"/>
</dbReference>
<feature type="binding site" evidence="9">
    <location>
        <position position="14"/>
    </location>
    <ligand>
        <name>a divalent metal cation</name>
        <dbReference type="ChEBI" id="CHEBI:60240"/>
    </ligand>
</feature>
<evidence type="ECO:0000256" key="9">
    <source>
        <dbReference type="HAMAP-Rule" id="MF_00060"/>
    </source>
</evidence>
<comment type="caution">
    <text evidence="11">The sequence shown here is derived from an EMBL/GenBank/DDBJ whole genome shotgun (WGS) entry which is preliminary data.</text>
</comment>
<keyword evidence="5 9" id="KW-0963">Cytoplasm</keyword>
<dbReference type="GO" id="GO:0004309">
    <property type="term" value="F:exopolyphosphatase activity"/>
    <property type="evidence" value="ECO:0007669"/>
    <property type="project" value="TreeGrafter"/>
</dbReference>
<feature type="domain" description="Survival protein SurE-like phosphatase/nucleotidase" evidence="10">
    <location>
        <begin position="8"/>
        <end position="194"/>
    </location>
</feature>
<keyword evidence="8 9" id="KW-0378">Hydrolase</keyword>
<reference evidence="12" key="1">
    <citation type="submission" date="2018-02" db="EMBL/GenBank/DDBJ databases">
        <title>Genome sequencing of Solimonas sp. HR-BB.</title>
        <authorList>
            <person name="Lee Y."/>
            <person name="Jeon C.O."/>
        </authorList>
    </citation>
    <scope>NUCLEOTIDE SEQUENCE [LARGE SCALE GENOMIC DNA]</scope>
    <source>
        <strain evidence="12">HR-U</strain>
    </source>
</reference>
<feature type="binding site" evidence="9">
    <location>
        <position position="102"/>
    </location>
    <ligand>
        <name>a divalent metal cation</name>
        <dbReference type="ChEBI" id="CHEBI:60240"/>
    </ligand>
</feature>
<dbReference type="InterPro" id="IPR036523">
    <property type="entry name" value="SurE-like_sf"/>
</dbReference>
<comment type="similarity">
    <text evidence="4 9">Belongs to the SurE nucleotidase family.</text>
</comment>
<dbReference type="InterPro" id="IPR002828">
    <property type="entry name" value="SurE-like_Pase/nucleotidase"/>
</dbReference>
<feature type="binding site" evidence="9">
    <location>
        <position position="44"/>
    </location>
    <ligand>
        <name>a divalent metal cation</name>
        <dbReference type="ChEBI" id="CHEBI:60240"/>
    </ligand>
</feature>
<keyword evidence="12" id="KW-1185">Reference proteome</keyword>
<comment type="cofactor">
    <cofactor evidence="9">
        <name>a divalent metal cation</name>
        <dbReference type="ChEBI" id="CHEBI:60240"/>
    </cofactor>
    <text evidence="9">Binds 1 divalent metal cation per subunit.</text>
</comment>
<organism evidence="11 12">
    <name type="scientific">Siphonobacter curvatus</name>
    <dbReference type="NCBI Taxonomy" id="2094562"/>
    <lineage>
        <taxon>Bacteria</taxon>
        <taxon>Pseudomonadati</taxon>
        <taxon>Bacteroidota</taxon>
        <taxon>Cytophagia</taxon>
        <taxon>Cytophagales</taxon>
        <taxon>Cytophagaceae</taxon>
        <taxon>Siphonobacter</taxon>
    </lineage>
</organism>
<dbReference type="PANTHER" id="PTHR30457:SF12">
    <property type="entry name" value="5'_3'-NUCLEOTIDASE SURE"/>
    <property type="match status" value="1"/>
</dbReference>
<evidence type="ECO:0000259" key="10">
    <source>
        <dbReference type="Pfam" id="PF01975"/>
    </source>
</evidence>
<dbReference type="OrthoDB" id="9780815at2"/>
<dbReference type="EC" id="3.1.3.5" evidence="9"/>
<sequence>MSEKKPIILVTNDDDITAKGISVLAQAMQELGEVIVIAPDRPQSGQGHAITINNPVRIRKARFFKDAIVAYETTGTPADCVKMGKHLILKDRKPDLVVSGINHGSNTAISILYSGTMSAAMEAAIEGIPAIGFSLADYHPEADFSHTVESIKAIARQVLEKGLPKHVALNVNFPAKSEEPLKGIRVCRQADARYLESFQQREDPYGRPYYWLDGDFVNFDEGTDTDEWALLNNYVSVVPCKCDLTAYSTLEDLKSWEF</sequence>
<dbReference type="NCBIfam" id="NF001492">
    <property type="entry name" value="PRK00346.2-2"/>
    <property type="match status" value="1"/>
</dbReference>
<feature type="binding site" evidence="9">
    <location>
        <position position="13"/>
    </location>
    <ligand>
        <name>a divalent metal cation</name>
        <dbReference type="ChEBI" id="CHEBI:60240"/>
    </ligand>
</feature>
<evidence type="ECO:0000313" key="12">
    <source>
        <dbReference type="Proteomes" id="UP000239590"/>
    </source>
</evidence>
<gene>
    <name evidence="9" type="primary">surE</name>
    <name evidence="11" type="ORF">C5O19_09630</name>
</gene>
<dbReference type="GO" id="GO:0008253">
    <property type="term" value="F:5'-nucleotidase activity"/>
    <property type="evidence" value="ECO:0007669"/>
    <property type="project" value="UniProtKB-UniRule"/>
</dbReference>
<keyword evidence="6 9" id="KW-0479">Metal-binding</keyword>
<evidence type="ECO:0000256" key="2">
    <source>
        <dbReference type="ARBA" id="ARBA00001946"/>
    </source>
</evidence>
<dbReference type="InterPro" id="IPR030048">
    <property type="entry name" value="SurE"/>
</dbReference>
<comment type="cofactor">
    <cofactor evidence="2">
        <name>Mg(2+)</name>
        <dbReference type="ChEBI" id="CHEBI:18420"/>
    </cofactor>
</comment>
<evidence type="ECO:0000256" key="5">
    <source>
        <dbReference type="ARBA" id="ARBA00022490"/>
    </source>
</evidence>
<dbReference type="FunFam" id="3.40.1210.10:FF:000001">
    <property type="entry name" value="5'/3'-nucleotidase SurE"/>
    <property type="match status" value="1"/>
</dbReference>
<evidence type="ECO:0000256" key="1">
    <source>
        <dbReference type="ARBA" id="ARBA00000815"/>
    </source>
</evidence>
<dbReference type="GO" id="GO:0008254">
    <property type="term" value="F:3'-nucleotidase activity"/>
    <property type="evidence" value="ECO:0007669"/>
    <property type="project" value="TreeGrafter"/>
</dbReference>
<dbReference type="PANTHER" id="PTHR30457">
    <property type="entry name" value="5'-NUCLEOTIDASE SURE"/>
    <property type="match status" value="1"/>
</dbReference>
<evidence type="ECO:0000313" key="11">
    <source>
        <dbReference type="EMBL" id="PQA59862.1"/>
    </source>
</evidence>
<keyword evidence="7 9" id="KW-0547">Nucleotide-binding</keyword>
<dbReference type="Pfam" id="PF01975">
    <property type="entry name" value="SurE"/>
    <property type="match status" value="1"/>
</dbReference>
<dbReference type="NCBIfam" id="NF001490">
    <property type="entry name" value="PRK00346.1-4"/>
    <property type="match status" value="1"/>
</dbReference>